<evidence type="ECO:0000313" key="2">
    <source>
        <dbReference type="Proteomes" id="UP001165960"/>
    </source>
</evidence>
<proteinExistence type="predicted"/>
<dbReference type="EMBL" id="QTSX02003674">
    <property type="protein sequence ID" value="KAJ9068935.1"/>
    <property type="molecule type" value="Genomic_DNA"/>
</dbReference>
<comment type="caution">
    <text evidence="1">The sequence shown here is derived from an EMBL/GenBank/DDBJ whole genome shotgun (WGS) entry which is preliminary data.</text>
</comment>
<accession>A0ACC2T303</accession>
<sequence length="200" mass="22483">MSKYEELSGLQGDLMGQDLMDDSVPMEQSDAPAENDVEAMKRRVKEMEEEVSRLKNMQNDLEADYEVTSTEEKAEIDSRSIYVGNVDYSVKPEMLQEHFKSCGTINRVTILCNKFNGSPKGYAYIEFSDPSLVANALVLNESVLCNRPLKVFAKRTNIPGISRGGFSRGPSRSHYRGGFGGYGRRARGGYRARRGHYTPY</sequence>
<reference evidence="1" key="1">
    <citation type="submission" date="2022-04" db="EMBL/GenBank/DDBJ databases">
        <title>Genome of the entomopathogenic fungus Entomophthora muscae.</title>
        <authorList>
            <person name="Elya C."/>
            <person name="Lovett B.R."/>
            <person name="Lee E."/>
            <person name="Macias A.M."/>
            <person name="Hajek A.E."/>
            <person name="De Bivort B.L."/>
            <person name="Kasson M.T."/>
            <person name="De Fine Licht H.H."/>
            <person name="Stajich J.E."/>
        </authorList>
    </citation>
    <scope>NUCLEOTIDE SEQUENCE</scope>
    <source>
        <strain evidence="1">Berkeley</strain>
    </source>
</reference>
<protein>
    <submittedName>
        <fullName evidence="1">Uncharacterized protein</fullName>
    </submittedName>
</protein>
<keyword evidence="2" id="KW-1185">Reference proteome</keyword>
<gene>
    <name evidence="1" type="ORF">DSO57_1023574</name>
</gene>
<organism evidence="1 2">
    <name type="scientific">Entomophthora muscae</name>
    <dbReference type="NCBI Taxonomy" id="34485"/>
    <lineage>
        <taxon>Eukaryota</taxon>
        <taxon>Fungi</taxon>
        <taxon>Fungi incertae sedis</taxon>
        <taxon>Zoopagomycota</taxon>
        <taxon>Entomophthoromycotina</taxon>
        <taxon>Entomophthoromycetes</taxon>
        <taxon>Entomophthorales</taxon>
        <taxon>Entomophthoraceae</taxon>
        <taxon>Entomophthora</taxon>
    </lineage>
</organism>
<name>A0ACC2T303_9FUNG</name>
<evidence type="ECO:0000313" key="1">
    <source>
        <dbReference type="EMBL" id="KAJ9068935.1"/>
    </source>
</evidence>
<dbReference type="Proteomes" id="UP001165960">
    <property type="component" value="Unassembled WGS sequence"/>
</dbReference>